<feature type="compositionally biased region" description="Basic residues" evidence="4">
    <location>
        <begin position="264"/>
        <end position="274"/>
    </location>
</feature>
<evidence type="ECO:0000256" key="2">
    <source>
        <dbReference type="ARBA" id="ARBA00022980"/>
    </source>
</evidence>
<dbReference type="InterPro" id="IPR008991">
    <property type="entry name" value="Translation_prot_SH3-like_sf"/>
</dbReference>
<sequence>MATLRPTHRPLACWKSALRQARIQKHQQRALWGLSTPETSAAPDVPPPPPPVEEARPSSESPASVPPPLPIYIPSAKVAQFHLPGCRTTLPGVVKPAHEMKRMRFVVAPPNPKKTCPDPVKAVEDAQLQLLDPTGARRRLFDKSNIEAAKVGDILLVRFRPGSGQSDQFAGVCINIRRRGVDSAILLRGQLTRVGVEMWVKLFSPNVEGIEVVQRKEKRARRARLYYMRQPKHDAGSVENLVRQYQRRSQALGTGAKGRDGNSHRKKNNKKGRK</sequence>
<dbReference type="Pfam" id="PF01245">
    <property type="entry name" value="Ribosomal_L19"/>
    <property type="match status" value="1"/>
</dbReference>
<dbReference type="PANTHER" id="PTHR15680:SF9">
    <property type="entry name" value="LARGE RIBOSOMAL SUBUNIT PROTEIN BL19M"/>
    <property type="match status" value="1"/>
</dbReference>
<dbReference type="PANTHER" id="PTHR15680">
    <property type="entry name" value="RIBOSOMAL PROTEIN L19"/>
    <property type="match status" value="1"/>
</dbReference>
<dbReference type="Proteomes" id="UP000016924">
    <property type="component" value="Unassembled WGS sequence"/>
</dbReference>
<evidence type="ECO:0000256" key="4">
    <source>
        <dbReference type="SAM" id="MobiDB-lite"/>
    </source>
</evidence>
<dbReference type="GO" id="GO:0006412">
    <property type="term" value="P:translation"/>
    <property type="evidence" value="ECO:0007669"/>
    <property type="project" value="InterPro"/>
</dbReference>
<dbReference type="FunFam" id="2.30.30.790:FF:000007">
    <property type="entry name" value="Mitochondrial ribosomal protein, putative"/>
    <property type="match status" value="1"/>
</dbReference>
<keyword evidence="3" id="KW-0687">Ribonucleoprotein</keyword>
<reference evidence="6" key="1">
    <citation type="submission" date="2012-06" db="EMBL/GenBank/DDBJ databases">
        <title>The genome sequence of Coniosporium apollinis CBS 100218.</title>
        <authorList>
            <consortium name="The Broad Institute Genome Sequencing Platform"/>
            <person name="Cuomo C."/>
            <person name="Gorbushina A."/>
            <person name="Noack S."/>
            <person name="Walker B."/>
            <person name="Young S.K."/>
            <person name="Zeng Q."/>
            <person name="Gargeya S."/>
            <person name="Fitzgerald M."/>
            <person name="Haas B."/>
            <person name="Abouelleil A."/>
            <person name="Alvarado L."/>
            <person name="Arachchi H.M."/>
            <person name="Berlin A.M."/>
            <person name="Chapman S.B."/>
            <person name="Goldberg J."/>
            <person name="Griggs A."/>
            <person name="Gujja S."/>
            <person name="Hansen M."/>
            <person name="Howarth C."/>
            <person name="Imamovic A."/>
            <person name="Larimer J."/>
            <person name="McCowan C."/>
            <person name="Montmayeur A."/>
            <person name="Murphy C."/>
            <person name="Neiman D."/>
            <person name="Pearson M."/>
            <person name="Priest M."/>
            <person name="Roberts A."/>
            <person name="Saif S."/>
            <person name="Shea T."/>
            <person name="Sisk P."/>
            <person name="Sykes S."/>
            <person name="Wortman J."/>
            <person name="Nusbaum C."/>
            <person name="Birren B."/>
        </authorList>
    </citation>
    <scope>NUCLEOTIDE SEQUENCE [LARGE SCALE GENOMIC DNA]</scope>
    <source>
        <strain evidence="6">CBS 100218</strain>
    </source>
</reference>
<proteinExistence type="inferred from homology"/>
<evidence type="ECO:0000313" key="6">
    <source>
        <dbReference type="Proteomes" id="UP000016924"/>
    </source>
</evidence>
<feature type="region of interest" description="Disordered" evidence="4">
    <location>
        <begin position="28"/>
        <end position="68"/>
    </location>
</feature>
<dbReference type="HOGENOM" id="CLU_076387_0_0_1"/>
<dbReference type="GO" id="GO:0005762">
    <property type="term" value="C:mitochondrial large ribosomal subunit"/>
    <property type="evidence" value="ECO:0007669"/>
    <property type="project" value="TreeGrafter"/>
</dbReference>
<dbReference type="OrthoDB" id="432645at2759"/>
<keyword evidence="2" id="KW-0689">Ribosomal protein</keyword>
<protein>
    <recommendedName>
        <fullName evidence="7">Ribosomal protein L19</fullName>
    </recommendedName>
</protein>
<evidence type="ECO:0000313" key="5">
    <source>
        <dbReference type="EMBL" id="EON63027.1"/>
    </source>
</evidence>
<dbReference type="eggNOG" id="KOG1698">
    <property type="taxonomic scope" value="Eukaryota"/>
</dbReference>
<dbReference type="InterPro" id="IPR001857">
    <property type="entry name" value="Ribosomal_bL19"/>
</dbReference>
<dbReference type="SUPFAM" id="SSF50104">
    <property type="entry name" value="Translation proteins SH3-like domain"/>
    <property type="match status" value="1"/>
</dbReference>
<dbReference type="Gene3D" id="2.30.30.790">
    <property type="match status" value="1"/>
</dbReference>
<dbReference type="RefSeq" id="XP_007778344.1">
    <property type="nucleotide sequence ID" value="XM_007780154.1"/>
</dbReference>
<dbReference type="GO" id="GO:0003735">
    <property type="term" value="F:structural constituent of ribosome"/>
    <property type="evidence" value="ECO:0007669"/>
    <property type="project" value="InterPro"/>
</dbReference>
<accession>R7YM97</accession>
<evidence type="ECO:0000256" key="3">
    <source>
        <dbReference type="ARBA" id="ARBA00023274"/>
    </source>
</evidence>
<dbReference type="OMA" id="VCLNIRQ"/>
<gene>
    <name evidence="5" type="ORF">W97_02253</name>
</gene>
<organism evidence="5 6">
    <name type="scientific">Coniosporium apollinis (strain CBS 100218)</name>
    <name type="common">Rock-inhabiting black yeast</name>
    <dbReference type="NCBI Taxonomy" id="1168221"/>
    <lineage>
        <taxon>Eukaryota</taxon>
        <taxon>Fungi</taxon>
        <taxon>Dikarya</taxon>
        <taxon>Ascomycota</taxon>
        <taxon>Pezizomycotina</taxon>
        <taxon>Dothideomycetes</taxon>
        <taxon>Dothideomycetes incertae sedis</taxon>
        <taxon>Coniosporium</taxon>
    </lineage>
</organism>
<dbReference type="EMBL" id="JH767561">
    <property type="protein sequence ID" value="EON63027.1"/>
    <property type="molecule type" value="Genomic_DNA"/>
</dbReference>
<feature type="region of interest" description="Disordered" evidence="4">
    <location>
        <begin position="249"/>
        <end position="274"/>
    </location>
</feature>
<dbReference type="InterPro" id="IPR038657">
    <property type="entry name" value="Ribosomal_bL19_sf"/>
</dbReference>
<dbReference type="STRING" id="1168221.R7YM97"/>
<name>R7YM97_CONA1</name>
<evidence type="ECO:0008006" key="7">
    <source>
        <dbReference type="Google" id="ProtNLM"/>
    </source>
</evidence>
<dbReference type="AlphaFoldDB" id="R7YM97"/>
<dbReference type="GeneID" id="19899564"/>
<comment type="similarity">
    <text evidence="1">Belongs to the bacterial ribosomal protein bL19 family.</text>
</comment>
<evidence type="ECO:0000256" key="1">
    <source>
        <dbReference type="ARBA" id="ARBA00005781"/>
    </source>
</evidence>
<keyword evidence="6" id="KW-1185">Reference proteome</keyword>